<feature type="transmembrane region" description="Helical" evidence="1">
    <location>
        <begin position="51"/>
        <end position="71"/>
    </location>
</feature>
<keyword evidence="1" id="KW-1133">Transmembrane helix</keyword>
<accession>A0A4Z1FJK6</accession>
<evidence type="ECO:0000313" key="3">
    <source>
        <dbReference type="Proteomes" id="UP000297910"/>
    </source>
</evidence>
<reference evidence="2 3" key="1">
    <citation type="submission" date="2017-12" db="EMBL/GenBank/DDBJ databases">
        <title>Comparative genomics of Botrytis spp.</title>
        <authorList>
            <person name="Valero-Jimenez C.A."/>
            <person name="Tapia P."/>
            <person name="Veloso J."/>
            <person name="Silva-Moreno E."/>
            <person name="Staats M."/>
            <person name="Valdes J.H."/>
            <person name="Van Kan J.A.L."/>
        </authorList>
    </citation>
    <scope>NUCLEOTIDE SEQUENCE [LARGE SCALE GENOMIC DNA]</scope>
    <source>
        <strain evidence="2 3">Bp0003</strain>
    </source>
</reference>
<comment type="caution">
    <text evidence="2">The sequence shown here is derived from an EMBL/GenBank/DDBJ whole genome shotgun (WGS) entry which is preliminary data.</text>
</comment>
<keyword evidence="1" id="KW-0472">Membrane</keyword>
<dbReference type="AlphaFoldDB" id="A0A4Z1FJK6"/>
<keyword evidence="1" id="KW-0812">Transmembrane</keyword>
<dbReference type="EMBL" id="PQXI01000148">
    <property type="protein sequence ID" value="TGO22972.1"/>
    <property type="molecule type" value="Genomic_DNA"/>
</dbReference>
<name>A0A4Z1FJK6_9HELO</name>
<sequence length="184" mass="20053">MGYFGPADYQPRSQLVRCIFDNLLLVIGLSPLAVGFIVGCTFFAITSIAAFPLFIAVVGMMLVSDAIAISLENVYRAIKRWTSRTWCRILGNRKVLATDQLPTTSPPLVNPTPKQSPVSSLASNIFISTTSDERKFALHSNPVTTMAYISSDPAPVFPAPCAEIRGRSRDIDSQVTVFPPPPYS</sequence>
<organism evidence="2 3">
    <name type="scientific">Botrytis paeoniae</name>
    <dbReference type="NCBI Taxonomy" id="278948"/>
    <lineage>
        <taxon>Eukaryota</taxon>
        <taxon>Fungi</taxon>
        <taxon>Dikarya</taxon>
        <taxon>Ascomycota</taxon>
        <taxon>Pezizomycotina</taxon>
        <taxon>Leotiomycetes</taxon>
        <taxon>Helotiales</taxon>
        <taxon>Sclerotiniaceae</taxon>
        <taxon>Botrytis</taxon>
    </lineage>
</organism>
<evidence type="ECO:0000256" key="1">
    <source>
        <dbReference type="SAM" id="Phobius"/>
    </source>
</evidence>
<feature type="transmembrane region" description="Helical" evidence="1">
    <location>
        <begin position="22"/>
        <end position="45"/>
    </location>
</feature>
<dbReference type="Proteomes" id="UP000297910">
    <property type="component" value="Unassembled WGS sequence"/>
</dbReference>
<keyword evidence="3" id="KW-1185">Reference proteome</keyword>
<proteinExistence type="predicted"/>
<evidence type="ECO:0000313" key="2">
    <source>
        <dbReference type="EMBL" id="TGO22972.1"/>
    </source>
</evidence>
<gene>
    <name evidence="2" type="ORF">BPAE_0148g00020</name>
</gene>
<protein>
    <submittedName>
        <fullName evidence="2">Uncharacterized protein</fullName>
    </submittedName>
</protein>